<feature type="coiled-coil region" evidence="1">
    <location>
        <begin position="20"/>
        <end position="64"/>
    </location>
</feature>
<dbReference type="AlphaFoldDB" id="A0AAN6GPA9"/>
<feature type="compositionally biased region" description="Low complexity" evidence="2">
    <location>
        <begin position="113"/>
        <end position="122"/>
    </location>
</feature>
<sequence length="140" mass="15491">MTSMLNGFKTAVSSETDLLQAKQLKIIQEMEEQARELAAKAKVVRMWQKRLEEAALEAKETADRWQLSSRELSRTAGEQAIAILKPVDAEEMLREAAAVEKRKAISADDRSDVSASSSTMRRSAATRLLKISNVLKALTG</sequence>
<evidence type="ECO:0000256" key="2">
    <source>
        <dbReference type="SAM" id="MobiDB-lite"/>
    </source>
</evidence>
<comment type="caution">
    <text evidence="3">The sequence shown here is derived from an EMBL/GenBank/DDBJ whole genome shotgun (WGS) entry which is preliminary data.</text>
</comment>
<keyword evidence="1" id="KW-0175">Coiled coil</keyword>
<gene>
    <name evidence="3" type="ORF">OC846_005044</name>
</gene>
<organism evidence="3 4">
    <name type="scientific">Tilletia horrida</name>
    <dbReference type="NCBI Taxonomy" id="155126"/>
    <lineage>
        <taxon>Eukaryota</taxon>
        <taxon>Fungi</taxon>
        <taxon>Dikarya</taxon>
        <taxon>Basidiomycota</taxon>
        <taxon>Ustilaginomycotina</taxon>
        <taxon>Exobasidiomycetes</taxon>
        <taxon>Tilletiales</taxon>
        <taxon>Tilletiaceae</taxon>
        <taxon>Tilletia</taxon>
    </lineage>
</organism>
<reference evidence="3" key="1">
    <citation type="journal article" date="2023" name="PhytoFront">
        <title>Draft Genome Resources of Seven Strains of Tilletia horrida, Causal Agent of Kernel Smut of Rice.</title>
        <authorList>
            <person name="Khanal S."/>
            <person name="Antony Babu S."/>
            <person name="Zhou X.G."/>
        </authorList>
    </citation>
    <scope>NUCLEOTIDE SEQUENCE</scope>
    <source>
        <strain evidence="3">TX6</strain>
    </source>
</reference>
<evidence type="ECO:0000313" key="3">
    <source>
        <dbReference type="EMBL" id="KAK0546964.1"/>
    </source>
</evidence>
<accession>A0AAN6GPA9</accession>
<dbReference type="Proteomes" id="UP001176517">
    <property type="component" value="Unassembled WGS sequence"/>
</dbReference>
<evidence type="ECO:0000256" key="1">
    <source>
        <dbReference type="SAM" id="Coils"/>
    </source>
</evidence>
<feature type="compositionally biased region" description="Basic and acidic residues" evidence="2">
    <location>
        <begin position="103"/>
        <end position="112"/>
    </location>
</feature>
<evidence type="ECO:0000313" key="4">
    <source>
        <dbReference type="Proteomes" id="UP001176517"/>
    </source>
</evidence>
<proteinExistence type="predicted"/>
<dbReference type="EMBL" id="JAPDMZ010000175">
    <property type="protein sequence ID" value="KAK0546964.1"/>
    <property type="molecule type" value="Genomic_DNA"/>
</dbReference>
<feature type="region of interest" description="Disordered" evidence="2">
    <location>
        <begin position="103"/>
        <end position="122"/>
    </location>
</feature>
<keyword evidence="4" id="KW-1185">Reference proteome</keyword>
<protein>
    <submittedName>
        <fullName evidence="3">Uncharacterized protein</fullName>
    </submittedName>
</protein>
<name>A0AAN6GPA9_9BASI</name>